<feature type="transmembrane region" description="Helical" evidence="8">
    <location>
        <begin position="224"/>
        <end position="243"/>
    </location>
</feature>
<evidence type="ECO:0000313" key="10">
    <source>
        <dbReference type="Proteomes" id="UP000001589"/>
    </source>
</evidence>
<evidence type="ECO:0000256" key="8">
    <source>
        <dbReference type="SAM" id="Phobius"/>
    </source>
</evidence>
<dbReference type="GO" id="GO:0046872">
    <property type="term" value="F:metal ion binding"/>
    <property type="evidence" value="ECO:0007669"/>
    <property type="project" value="UniProtKB-KW"/>
</dbReference>
<feature type="transmembrane region" description="Helical" evidence="8">
    <location>
        <begin position="102"/>
        <end position="123"/>
    </location>
</feature>
<dbReference type="GO" id="GO:0071555">
    <property type="term" value="P:cell wall organization"/>
    <property type="evidence" value="ECO:0007669"/>
    <property type="project" value="TreeGrafter"/>
</dbReference>
<protein>
    <recommendedName>
        <fullName evidence="11">UDP-N-acetylmuramyl pentapeptide phosphotransferase/UDP-N-acetylglucosamine-1-phosphate transferase</fullName>
    </recommendedName>
</protein>
<keyword evidence="7" id="KW-0479">Metal-binding</keyword>
<dbReference type="AlphaFoldDB" id="A2BXR9"/>
<dbReference type="GO" id="GO:0009103">
    <property type="term" value="P:lipopolysaccharide biosynthetic process"/>
    <property type="evidence" value="ECO:0007669"/>
    <property type="project" value="TreeGrafter"/>
</dbReference>
<feature type="transmembrane region" description="Helical" evidence="8">
    <location>
        <begin position="6"/>
        <end position="25"/>
    </location>
</feature>
<feature type="transmembrane region" description="Helical" evidence="8">
    <location>
        <begin position="129"/>
        <end position="146"/>
    </location>
</feature>
<dbReference type="EMBL" id="CP000552">
    <property type="protein sequence ID" value="ABM72580.1"/>
    <property type="molecule type" value="Genomic_DNA"/>
</dbReference>
<keyword evidence="6 8" id="KW-0472">Membrane</keyword>
<evidence type="ECO:0008006" key="11">
    <source>
        <dbReference type="Google" id="ProtNLM"/>
    </source>
</evidence>
<feature type="binding site" evidence="7">
    <location>
        <position position="147"/>
    </location>
    <ligand>
        <name>Mg(2+)</name>
        <dbReference type="ChEBI" id="CHEBI:18420"/>
    </ligand>
</feature>
<comment type="cofactor">
    <cofactor evidence="7">
        <name>Mg(2+)</name>
        <dbReference type="ChEBI" id="CHEBI:18420"/>
    </cofactor>
</comment>
<dbReference type="GO" id="GO:0005886">
    <property type="term" value="C:plasma membrane"/>
    <property type="evidence" value="ECO:0007669"/>
    <property type="project" value="UniProtKB-SubCell"/>
</dbReference>
<dbReference type="PANTHER" id="PTHR22926">
    <property type="entry name" value="PHOSPHO-N-ACETYLMURAMOYL-PENTAPEPTIDE-TRANSFERASE"/>
    <property type="match status" value="1"/>
</dbReference>
<accession>A2BXR9</accession>
<dbReference type="RefSeq" id="WP_011820677.1">
    <property type="nucleotide sequence ID" value="NC_008817.1"/>
</dbReference>
<sequence>MVNIIYLGYFFLGVFTSYIILKNGIKFFEIFFLDNPNKRSLHIKPIPSAGGLSFIVPLIIYDLIFASFNNFEGIVSLSLLCIPLIFISLLDDLIKVSPKYRYLFQLLTSFLILGFSNISLFLLNPILDIFILIFLLIFITAVINFTNFMDGSDGLVAGCMFVLFLIINYKLNSNISLIVLLGSLATFIYWNWNPAKIFMGDIGSTFLGVYFVANILQFNDLKEIVGLLLIASPFFGDALITIFRRFFSRQNIFKAHRQHLYQRLYLGKLSKQEVALIYILQISIIGIVYIKLNFVYEIVSILSCLIIMYYLEKKYALSFEEAMNNKLT</sequence>
<keyword evidence="4 8" id="KW-0812">Transmembrane</keyword>
<feature type="transmembrane region" description="Helical" evidence="8">
    <location>
        <begin position="199"/>
        <end position="218"/>
    </location>
</feature>
<dbReference type="GO" id="GO:0044038">
    <property type="term" value="P:cell wall macromolecule biosynthetic process"/>
    <property type="evidence" value="ECO:0007669"/>
    <property type="project" value="TreeGrafter"/>
</dbReference>
<evidence type="ECO:0000256" key="1">
    <source>
        <dbReference type="ARBA" id="ARBA00004651"/>
    </source>
</evidence>
<reference evidence="9 10" key="1">
    <citation type="journal article" date="2007" name="PLoS Genet.">
        <title>Patterns and implications of gene gain and loss in the evolution of Prochlorococcus.</title>
        <authorList>
            <person name="Kettler G.C."/>
            <person name="Martiny A.C."/>
            <person name="Huang K."/>
            <person name="Zucker J."/>
            <person name="Coleman M.L."/>
            <person name="Rodrigue S."/>
            <person name="Chen F."/>
            <person name="Lapidus A."/>
            <person name="Ferriera S."/>
            <person name="Johnson J."/>
            <person name="Steglich C."/>
            <person name="Church G.M."/>
            <person name="Richardson P."/>
            <person name="Chisholm S.W."/>
        </authorList>
    </citation>
    <scope>NUCLEOTIDE SEQUENCE [LARGE SCALE GENOMIC DNA]</scope>
    <source>
        <strain evidence="9 10">MIT 9515</strain>
    </source>
</reference>
<evidence type="ECO:0000256" key="2">
    <source>
        <dbReference type="ARBA" id="ARBA00022475"/>
    </source>
</evidence>
<evidence type="ECO:0000256" key="5">
    <source>
        <dbReference type="ARBA" id="ARBA00022989"/>
    </source>
</evidence>
<dbReference type="eggNOG" id="COG0472">
    <property type="taxonomic scope" value="Bacteria"/>
</dbReference>
<dbReference type="GO" id="GO:0016780">
    <property type="term" value="F:phosphotransferase activity, for other substituted phosphate groups"/>
    <property type="evidence" value="ECO:0007669"/>
    <property type="project" value="InterPro"/>
</dbReference>
<gene>
    <name evidence="9" type="primary">rfe</name>
    <name evidence="9" type="ordered locus">P9515_13731</name>
</gene>
<dbReference type="STRING" id="167542.P9515_13731"/>
<comment type="subcellular location">
    <subcellularLocation>
        <location evidence="1">Cell membrane</location>
        <topology evidence="1">Multi-pass membrane protein</topology>
    </subcellularLocation>
</comment>
<feature type="transmembrane region" description="Helical" evidence="8">
    <location>
        <begin position="264"/>
        <end position="288"/>
    </location>
</feature>
<dbReference type="HOGENOM" id="CLU_023982_3_0_3"/>
<proteinExistence type="predicted"/>
<dbReference type="Proteomes" id="UP000001589">
    <property type="component" value="Chromosome"/>
</dbReference>
<feature type="transmembrane region" description="Helical" evidence="8">
    <location>
        <begin position="74"/>
        <end position="90"/>
    </location>
</feature>
<organism evidence="9 10">
    <name type="scientific">Prochlorococcus marinus (strain MIT 9515)</name>
    <dbReference type="NCBI Taxonomy" id="167542"/>
    <lineage>
        <taxon>Bacteria</taxon>
        <taxon>Bacillati</taxon>
        <taxon>Cyanobacteriota</taxon>
        <taxon>Cyanophyceae</taxon>
        <taxon>Synechococcales</taxon>
        <taxon>Prochlorococcaceae</taxon>
        <taxon>Prochlorococcus</taxon>
    </lineage>
</organism>
<dbReference type="OrthoDB" id="9783652at2"/>
<keyword evidence="2" id="KW-1003">Cell membrane</keyword>
<feature type="transmembrane region" description="Helical" evidence="8">
    <location>
        <begin position="46"/>
        <end position="68"/>
    </location>
</feature>
<evidence type="ECO:0000256" key="4">
    <source>
        <dbReference type="ARBA" id="ARBA00022692"/>
    </source>
</evidence>
<dbReference type="PANTHER" id="PTHR22926:SF3">
    <property type="entry name" value="UNDECAPRENYL-PHOSPHATE ALPHA-N-ACETYLGLUCOSAMINYL 1-PHOSPHATE TRANSFERASE"/>
    <property type="match status" value="1"/>
</dbReference>
<dbReference type="InterPro" id="IPR000715">
    <property type="entry name" value="Glycosyl_transferase_4"/>
</dbReference>
<evidence type="ECO:0000313" key="9">
    <source>
        <dbReference type="EMBL" id="ABM72580.1"/>
    </source>
</evidence>
<keyword evidence="5 8" id="KW-1133">Transmembrane helix</keyword>
<evidence type="ECO:0000256" key="7">
    <source>
        <dbReference type="PIRSR" id="PIRSR600715-1"/>
    </source>
</evidence>
<dbReference type="KEGG" id="pmc:P9515_13731"/>
<feature type="binding site" evidence="7">
    <location>
        <position position="201"/>
    </location>
    <ligand>
        <name>Mg(2+)</name>
        <dbReference type="ChEBI" id="CHEBI:18420"/>
    </ligand>
</feature>
<dbReference type="CDD" id="cd06854">
    <property type="entry name" value="GT_WbpL_WbcO_like"/>
    <property type="match status" value="1"/>
</dbReference>
<name>A2BXR9_PROM5</name>
<dbReference type="Pfam" id="PF00953">
    <property type="entry name" value="Glycos_transf_4"/>
    <property type="match status" value="1"/>
</dbReference>
<keyword evidence="3" id="KW-0808">Transferase</keyword>
<keyword evidence="7" id="KW-0460">Magnesium</keyword>
<dbReference type="GeneID" id="60200632"/>
<evidence type="ECO:0000256" key="3">
    <source>
        <dbReference type="ARBA" id="ARBA00022679"/>
    </source>
</evidence>
<evidence type="ECO:0000256" key="6">
    <source>
        <dbReference type="ARBA" id="ARBA00023136"/>
    </source>
</evidence>